<accession>A0ABU2JC61</accession>
<dbReference type="EC" id="1.-.-.-" evidence="1"/>
<dbReference type="GO" id="GO:0016491">
    <property type="term" value="F:oxidoreductase activity"/>
    <property type="evidence" value="ECO:0007669"/>
    <property type="project" value="UniProtKB-KW"/>
</dbReference>
<protein>
    <submittedName>
        <fullName evidence="1">Gluconate 2-dehydrogenase subunit 3 family protein</fullName>
        <ecNumber evidence="1">1.-.-.-</ecNumber>
    </submittedName>
</protein>
<name>A0ABU2JC61_9ACTN</name>
<keyword evidence="1" id="KW-0560">Oxidoreductase</keyword>
<dbReference type="RefSeq" id="WP_311423725.1">
    <property type="nucleotide sequence ID" value="NZ_JAVREH010000019.1"/>
</dbReference>
<dbReference type="EMBL" id="JAVREH010000019">
    <property type="protein sequence ID" value="MDT0262577.1"/>
    <property type="molecule type" value="Genomic_DNA"/>
</dbReference>
<reference evidence="2" key="1">
    <citation type="submission" date="2023-07" db="EMBL/GenBank/DDBJ databases">
        <title>30 novel species of actinomycetes from the DSMZ collection.</title>
        <authorList>
            <person name="Nouioui I."/>
        </authorList>
    </citation>
    <scope>NUCLEOTIDE SEQUENCE [LARGE SCALE GENOMIC DNA]</scope>
    <source>
        <strain evidence="2">DSM 44399</strain>
    </source>
</reference>
<organism evidence="1 2">
    <name type="scientific">Jatrophihabitans lederbergiae</name>
    <dbReference type="NCBI Taxonomy" id="3075547"/>
    <lineage>
        <taxon>Bacteria</taxon>
        <taxon>Bacillati</taxon>
        <taxon>Actinomycetota</taxon>
        <taxon>Actinomycetes</taxon>
        <taxon>Jatrophihabitantales</taxon>
        <taxon>Jatrophihabitantaceae</taxon>
        <taxon>Jatrophihabitans</taxon>
    </lineage>
</organism>
<dbReference type="InterPro" id="IPR027056">
    <property type="entry name" value="Gluconate_2DH_su3"/>
</dbReference>
<keyword evidence="2" id="KW-1185">Reference proteome</keyword>
<evidence type="ECO:0000313" key="1">
    <source>
        <dbReference type="EMBL" id="MDT0262577.1"/>
    </source>
</evidence>
<comment type="caution">
    <text evidence="1">The sequence shown here is derived from an EMBL/GenBank/DDBJ whole genome shotgun (WGS) entry which is preliminary data.</text>
</comment>
<dbReference type="Proteomes" id="UP001183176">
    <property type="component" value="Unassembled WGS sequence"/>
</dbReference>
<dbReference type="Pfam" id="PF13618">
    <property type="entry name" value="Gluconate_2-dh3"/>
    <property type="match status" value="1"/>
</dbReference>
<sequence>MSSQANWSVVTVADDSGRSADSTLFFDRDQWVVVEAATARIIPTDHDPGAREAGAVRFIDRSLAVYADGTGFLKLEGKEALAWQTRIAALRRTYVEGIRRLQDVSTATFGRGFVELEPDQQDQVRSARTPRSCATSST</sequence>
<evidence type="ECO:0000313" key="2">
    <source>
        <dbReference type="Proteomes" id="UP001183176"/>
    </source>
</evidence>
<gene>
    <name evidence="1" type="ORF">RM423_14370</name>
</gene>
<proteinExistence type="predicted"/>